<evidence type="ECO:0000256" key="3">
    <source>
        <dbReference type="ARBA" id="ARBA00022804"/>
    </source>
</evidence>
<evidence type="ECO:0000313" key="8">
    <source>
        <dbReference type="EMBL" id="QDH89434.1"/>
    </source>
</evidence>
<keyword evidence="3" id="KW-1161">Viral attachment to host cell</keyword>
<dbReference type="InterPro" id="IPR005563">
    <property type="entry name" value="A_protein"/>
</dbReference>
<dbReference type="GO" id="GO:0039666">
    <property type="term" value="P:virion attachment to host cell pilus"/>
    <property type="evidence" value="ECO:0007669"/>
    <property type="project" value="UniProtKB-KW"/>
</dbReference>
<gene>
    <name evidence="8" type="ORF">H4BulkLitter24509_000003</name>
</gene>
<evidence type="ECO:0000256" key="2">
    <source>
        <dbReference type="ARBA" id="ARBA00022581"/>
    </source>
</evidence>
<keyword evidence="4" id="KW-0946">Virion</keyword>
<accession>A0A514D730</accession>
<protein>
    <recommendedName>
        <fullName evidence="9">Maturation</fullName>
    </recommendedName>
</protein>
<keyword evidence="5" id="KW-1175">Viral attachment to host cell pilus</keyword>
<reference evidence="8" key="1">
    <citation type="submission" date="2019-05" db="EMBL/GenBank/DDBJ databases">
        <title>Metatranscriptomic reconstruction reveals RNA viruses with the potential to shape carbon cycling in soil.</title>
        <authorList>
            <person name="Starr E.P."/>
            <person name="Nuccio E."/>
            <person name="Pett-Ridge J."/>
            <person name="Banfield J.F."/>
            <person name="Firestone M.K."/>
        </authorList>
    </citation>
    <scope>NUCLEOTIDE SEQUENCE</scope>
    <source>
        <strain evidence="8">H4_Bulk_Litter_24_scaffold_509</strain>
    </source>
</reference>
<evidence type="ECO:0000256" key="1">
    <source>
        <dbReference type="ARBA" id="ARBA00004328"/>
    </source>
</evidence>
<name>A0A514D730_9VIRU</name>
<proteinExistence type="inferred from homology"/>
<organism evidence="8">
    <name type="scientific">Leviviridae sp</name>
    <dbReference type="NCBI Taxonomy" id="2027243"/>
    <lineage>
        <taxon>Viruses</taxon>
        <taxon>Riboviria</taxon>
        <taxon>Orthornavirae</taxon>
        <taxon>Lenarviricota</taxon>
        <taxon>Leviviricetes</taxon>
        <taxon>Norzivirales</taxon>
        <taxon>Fiersviridae</taxon>
    </lineage>
</organism>
<comment type="similarity">
    <text evidence="7">Belongs to the Leviviricetes maturation protein family.</text>
</comment>
<evidence type="ECO:0000256" key="6">
    <source>
        <dbReference type="ARBA" id="ARBA00023296"/>
    </source>
</evidence>
<evidence type="ECO:0000256" key="7">
    <source>
        <dbReference type="ARBA" id="ARBA00035110"/>
    </source>
</evidence>
<sequence length="411" mass="46017">MSSPYIPTNFSGVPHEIPFDWNFWFSFTGNQYPNKPGYSRSKGTWLLDDKLSTKSGSKGPKVKHSWGYWSPCRPYTRSVAKVDYTGAFETYKIPGGSQIQQFEGRPYVYPTRPLNFMFTNAAVDVFGVPNLVDGNTRNRLITECINKVADRKMELGNFLATGGKTASEIAHTLLRVLQAYRAARTGNARALGKALGLGTLSLSGTSKDAAKLWLEHRYGWLPLLSDLYDLSGVLKKGLGDKAPILHATRNLSDRYPWNPIGNQGYADMSGMMLVNNRCKLWYVLDDITLFRLSQLELVNPLEIAWELLPYSFVIDWVLPIGNVLAAWTGTWGLSFLDGCITSRAEGYAGGFHKHGMSGWDFSGIPSFWSIDQFGMRRENLNYAVPGLYVKSPFSWIHAANALALLRNLARR</sequence>
<comment type="subcellular location">
    <subcellularLocation>
        <location evidence="1">Virion</location>
    </subcellularLocation>
</comment>
<dbReference type="EMBL" id="MN034815">
    <property type="protein sequence ID" value="QDH89434.1"/>
    <property type="molecule type" value="Genomic_RNA"/>
</dbReference>
<dbReference type="GO" id="GO:0044423">
    <property type="term" value="C:virion component"/>
    <property type="evidence" value="ECO:0007669"/>
    <property type="project" value="UniProtKB-KW"/>
</dbReference>
<evidence type="ECO:0000256" key="4">
    <source>
        <dbReference type="ARBA" id="ARBA00022844"/>
    </source>
</evidence>
<dbReference type="Pfam" id="PF03863">
    <property type="entry name" value="Phage_mat-A"/>
    <property type="match status" value="2"/>
</dbReference>
<keyword evidence="2" id="KW-0945">Host-virus interaction</keyword>
<evidence type="ECO:0000256" key="5">
    <source>
        <dbReference type="ARBA" id="ARBA00023104"/>
    </source>
</evidence>
<keyword evidence="6" id="KW-1160">Virus entry into host cell</keyword>
<evidence type="ECO:0008006" key="9">
    <source>
        <dbReference type="Google" id="ProtNLM"/>
    </source>
</evidence>